<dbReference type="STRING" id="871325.SAMN05444349_103199"/>
<dbReference type="OrthoDB" id="9813735at2"/>
<feature type="chain" id="PRO_5030031098" evidence="1">
    <location>
        <begin position="25"/>
        <end position="616"/>
    </location>
</feature>
<accession>A0A1M4ULL7</accession>
<evidence type="ECO:0000313" key="3">
    <source>
        <dbReference type="Proteomes" id="UP000184436"/>
    </source>
</evidence>
<name>A0A1M4ULL7_9BACE</name>
<dbReference type="RefSeq" id="WP_025075345.1">
    <property type="nucleotide sequence ID" value="NZ_FQVD01000003.1"/>
</dbReference>
<dbReference type="EMBL" id="FQVD01000003">
    <property type="protein sequence ID" value="SHE57564.1"/>
    <property type="molecule type" value="Genomic_DNA"/>
</dbReference>
<keyword evidence="1" id="KW-0732">Signal</keyword>
<evidence type="ECO:0000313" key="2">
    <source>
        <dbReference type="EMBL" id="SHE57564.1"/>
    </source>
</evidence>
<feature type="signal peptide" evidence="1">
    <location>
        <begin position="1"/>
        <end position="24"/>
    </location>
</feature>
<sequence>MDRPFFSELICTCLLFFFATVAEAQNKMERENNVVRVDPSSWCAIDGQGNVIDPETAIYPDITERNNKFVGIFYFIWHGCHGYDKPANYNDVQIPAVTDVKSPYDLSKILAKDSVNPQWGPAHAMHHWGEPYLGYYVSNDEWVIRKHAQMLSDAGVDVVIFDVTNAYTYIPVVKKIMDIYTQMRHEGSSTPQFAFILSSSSSNTFNTLYSEIYAKKLYQDLWFRWLDKPLILVDPNAVPVACKDMFTIRHSWYLWNNKGVDTWFGDGVDKWPWAGLYPQQPGIHEGKNEFVSVAAATHPISNIGRSFDVKTNTEPKVFSSGKGTYFQSQFNRAMDLDPSFLFFTGWNEWTAQRQIASRNNEVSMPDRNVQKGDTYFVDQYNHEFSRDIEPVKGDFGDNYYYLLVDYIRKFKGVHRQPVTEKKHKIKIDGNMMDWQKVNTVYADDQGDTKHRNHFGWGRLGTLVNTTGRNDIILSKVATDGTNLFFYVKTAEPITPCNDLNWMQLFIQVRGNNAPSWEGFQFVVNRTGVDTDKTILEKCKGGWGWDKVKSVSYRIKNNEMELSIPIRCLSIVDTTNFSIDFKWIDNAVADGDIQTCMRDGDSAPNGRFRYRFVYSKR</sequence>
<dbReference type="Gene3D" id="3.20.20.80">
    <property type="entry name" value="Glycosidases"/>
    <property type="match status" value="1"/>
</dbReference>
<keyword evidence="3" id="KW-1185">Reference proteome</keyword>
<dbReference type="Proteomes" id="UP000184436">
    <property type="component" value="Unassembled WGS sequence"/>
</dbReference>
<dbReference type="AlphaFoldDB" id="A0A1M4ULL7"/>
<gene>
    <name evidence="2" type="ORF">SAMN05444349_103199</name>
</gene>
<reference evidence="2 3" key="1">
    <citation type="submission" date="2016-11" db="EMBL/GenBank/DDBJ databases">
        <authorList>
            <person name="Jaros S."/>
            <person name="Januszkiewicz K."/>
            <person name="Wedrychowicz H."/>
        </authorList>
    </citation>
    <scope>NUCLEOTIDE SEQUENCE [LARGE SCALE GENOMIC DNA]</scope>
    <source>
        <strain evidence="2 3">DSM 26883</strain>
    </source>
</reference>
<protein>
    <submittedName>
        <fullName evidence="2">Uncharacterized protein</fullName>
    </submittedName>
</protein>
<proteinExistence type="predicted"/>
<evidence type="ECO:0000256" key="1">
    <source>
        <dbReference type="SAM" id="SignalP"/>
    </source>
</evidence>
<organism evidence="2 3">
    <name type="scientific">Bacteroides faecichinchillae</name>
    <dbReference type="NCBI Taxonomy" id="871325"/>
    <lineage>
        <taxon>Bacteria</taxon>
        <taxon>Pseudomonadati</taxon>
        <taxon>Bacteroidota</taxon>
        <taxon>Bacteroidia</taxon>
        <taxon>Bacteroidales</taxon>
        <taxon>Bacteroidaceae</taxon>
        <taxon>Bacteroides</taxon>
    </lineage>
</organism>
<dbReference type="SUPFAM" id="SSF49344">
    <property type="entry name" value="CBD9-like"/>
    <property type="match status" value="1"/>
</dbReference>